<evidence type="ECO:0000259" key="6">
    <source>
        <dbReference type="PROSITE" id="PS50977"/>
    </source>
</evidence>
<evidence type="ECO:0000313" key="7">
    <source>
        <dbReference type="EMBL" id="KKF40077.1"/>
    </source>
</evidence>
<feature type="domain" description="HTH tetR-type" evidence="6">
    <location>
        <begin position="3"/>
        <end position="63"/>
    </location>
</feature>
<dbReference type="RefSeq" id="WP_004595440.1">
    <property type="nucleotide sequence ID" value="NZ_JNFH02000002.1"/>
</dbReference>
<reference evidence="7 8" key="1">
    <citation type="journal article" date="2015" name="Genome Announc.">
        <title>Draft genome sequence of a Halorubrum H3 strain isolated from the burlinskoye salt lake (Altai Krai, Russia).</title>
        <authorList>
            <person name="Rozanov A.S."/>
            <person name="Bryanskaya A.V."/>
            <person name="Malup T.K."/>
            <person name="Kotenko A.V."/>
            <person name="Peltek S.E."/>
        </authorList>
    </citation>
    <scope>NUCLEOTIDE SEQUENCE [LARGE SCALE GENOMIC DNA]</scope>
    <source>
        <strain evidence="7 8">H3</strain>
    </source>
</reference>
<keyword evidence="3 5" id="KW-0238">DNA-binding</keyword>
<protein>
    <submittedName>
        <fullName evidence="7">TetR family transcriptional regulator</fullName>
    </submittedName>
</protein>
<evidence type="ECO:0000256" key="3">
    <source>
        <dbReference type="ARBA" id="ARBA00023125"/>
    </source>
</evidence>
<proteinExistence type="predicted"/>
<dbReference type="InterPro" id="IPR036271">
    <property type="entry name" value="Tet_transcr_reg_TetR-rel_C_sf"/>
</dbReference>
<dbReference type="AlphaFoldDB" id="A0A0F8CMD7"/>
<keyword evidence="8" id="KW-1185">Reference proteome</keyword>
<sequence>MANDPATEILDATYRALCEHGYANITLQDIAAEADASKSSIHYHYDSKDQLFVAFLDDLYERFTDRVDSPEGDTPNEQLEELLQVLLTTDAEPPLREFRTAMLELKAQAPYNSTLQERLTDFDEFLIEQLREILAAGMDDGEFADDIEPARDAEFLATTITGAQTRHVTINQSSDQLYDTMTRYIERHLLADEQPEVGR</sequence>
<dbReference type="InterPro" id="IPR001647">
    <property type="entry name" value="HTH_TetR"/>
</dbReference>
<gene>
    <name evidence="7" type="ORF">FK85_23200</name>
</gene>
<dbReference type="Pfam" id="PF13977">
    <property type="entry name" value="TetR_C_6"/>
    <property type="match status" value="1"/>
</dbReference>
<dbReference type="Pfam" id="PF00440">
    <property type="entry name" value="TetR_N"/>
    <property type="match status" value="1"/>
</dbReference>
<evidence type="ECO:0000256" key="5">
    <source>
        <dbReference type="PROSITE-ProRule" id="PRU00335"/>
    </source>
</evidence>
<keyword evidence="1" id="KW-0678">Repressor</keyword>
<dbReference type="InterPro" id="IPR009057">
    <property type="entry name" value="Homeodomain-like_sf"/>
</dbReference>
<dbReference type="Proteomes" id="UP000053331">
    <property type="component" value="Unassembled WGS sequence"/>
</dbReference>
<evidence type="ECO:0000256" key="4">
    <source>
        <dbReference type="ARBA" id="ARBA00023163"/>
    </source>
</evidence>
<dbReference type="OrthoDB" id="135877at2157"/>
<accession>A0A0F8CMD7</accession>
<dbReference type="InterPro" id="IPR039538">
    <property type="entry name" value="BetI_C"/>
</dbReference>
<name>A0A0F8CMD7_9EURY</name>
<dbReference type="PANTHER" id="PTHR30055">
    <property type="entry name" value="HTH-TYPE TRANSCRIPTIONAL REGULATOR RUTR"/>
    <property type="match status" value="1"/>
</dbReference>
<evidence type="ECO:0000256" key="1">
    <source>
        <dbReference type="ARBA" id="ARBA00022491"/>
    </source>
</evidence>
<dbReference type="SUPFAM" id="SSF46689">
    <property type="entry name" value="Homeodomain-like"/>
    <property type="match status" value="1"/>
</dbReference>
<dbReference type="PROSITE" id="PS50977">
    <property type="entry name" value="HTH_TETR_2"/>
    <property type="match status" value="1"/>
</dbReference>
<dbReference type="GO" id="GO:0003700">
    <property type="term" value="F:DNA-binding transcription factor activity"/>
    <property type="evidence" value="ECO:0007669"/>
    <property type="project" value="TreeGrafter"/>
</dbReference>
<dbReference type="Gene3D" id="1.10.357.10">
    <property type="entry name" value="Tetracycline Repressor, domain 2"/>
    <property type="match status" value="1"/>
</dbReference>
<feature type="DNA-binding region" description="H-T-H motif" evidence="5">
    <location>
        <begin position="26"/>
        <end position="45"/>
    </location>
</feature>
<evidence type="ECO:0000313" key="8">
    <source>
        <dbReference type="Proteomes" id="UP000053331"/>
    </source>
</evidence>
<dbReference type="SUPFAM" id="SSF48498">
    <property type="entry name" value="Tetracyclin repressor-like, C-terminal domain"/>
    <property type="match status" value="1"/>
</dbReference>
<comment type="caution">
    <text evidence="7">The sequence shown here is derived from an EMBL/GenBank/DDBJ whole genome shotgun (WGS) entry which is preliminary data.</text>
</comment>
<evidence type="ECO:0000256" key="2">
    <source>
        <dbReference type="ARBA" id="ARBA00023015"/>
    </source>
</evidence>
<dbReference type="GO" id="GO:0000976">
    <property type="term" value="F:transcription cis-regulatory region binding"/>
    <property type="evidence" value="ECO:0007669"/>
    <property type="project" value="TreeGrafter"/>
</dbReference>
<dbReference type="EMBL" id="JNFH02000002">
    <property type="protein sequence ID" value="KKF40077.1"/>
    <property type="molecule type" value="Genomic_DNA"/>
</dbReference>
<dbReference type="PANTHER" id="PTHR30055:SF234">
    <property type="entry name" value="HTH-TYPE TRANSCRIPTIONAL REGULATOR BETI"/>
    <property type="match status" value="1"/>
</dbReference>
<keyword evidence="2" id="KW-0805">Transcription regulation</keyword>
<dbReference type="PRINTS" id="PR00455">
    <property type="entry name" value="HTHTETR"/>
</dbReference>
<organism evidence="7 8">
    <name type="scientific">Halorubrum saccharovorum</name>
    <dbReference type="NCBI Taxonomy" id="2248"/>
    <lineage>
        <taxon>Archaea</taxon>
        <taxon>Methanobacteriati</taxon>
        <taxon>Methanobacteriota</taxon>
        <taxon>Stenosarchaea group</taxon>
        <taxon>Halobacteria</taxon>
        <taxon>Halobacteriales</taxon>
        <taxon>Haloferacaceae</taxon>
        <taxon>Halorubrum</taxon>
    </lineage>
</organism>
<keyword evidence="4" id="KW-0804">Transcription</keyword>
<dbReference type="InterPro" id="IPR050109">
    <property type="entry name" value="HTH-type_TetR-like_transc_reg"/>
</dbReference>